<dbReference type="Pfam" id="PF06276">
    <property type="entry name" value="FhuF"/>
    <property type="match status" value="1"/>
</dbReference>
<reference evidence="7" key="1">
    <citation type="submission" date="2021-07" db="EMBL/GenBank/DDBJ databases">
        <title>Shinella sp. nov., a novel member of the genus Shinella from water.</title>
        <authorList>
            <person name="Deng Y."/>
        </authorList>
    </citation>
    <scope>NUCLEOTIDE SEQUENCE</scope>
    <source>
        <strain evidence="7">CPCC 100929</strain>
    </source>
</reference>
<gene>
    <name evidence="7" type="ORF">GB927_003645</name>
</gene>
<dbReference type="PANTHER" id="PTHR34384">
    <property type="entry name" value="L-2,3-DIAMINOPROPANOATE--CITRATE LIGASE"/>
    <property type="match status" value="1"/>
</dbReference>
<dbReference type="Gene3D" id="3.30.300.30">
    <property type="match status" value="1"/>
</dbReference>
<evidence type="ECO:0000256" key="2">
    <source>
        <dbReference type="ARBA" id="ARBA00022723"/>
    </source>
</evidence>
<evidence type="ECO:0000313" key="8">
    <source>
        <dbReference type="Proteomes" id="UP000996601"/>
    </source>
</evidence>
<feature type="domain" description="AMP-dependent synthetase/ligase" evidence="3">
    <location>
        <begin position="677"/>
        <end position="859"/>
    </location>
</feature>
<proteinExistence type="predicted"/>
<dbReference type="Pfam" id="PF13193">
    <property type="entry name" value="AMP-binding_C"/>
    <property type="match status" value="1"/>
</dbReference>
<dbReference type="Proteomes" id="UP000996601">
    <property type="component" value="Unassembled WGS sequence"/>
</dbReference>
<dbReference type="PROSITE" id="PS00455">
    <property type="entry name" value="AMP_BINDING"/>
    <property type="match status" value="1"/>
</dbReference>
<dbReference type="PANTHER" id="PTHR34384:SF6">
    <property type="entry name" value="STAPHYLOFERRIN B SYNTHASE"/>
    <property type="match status" value="1"/>
</dbReference>
<feature type="domain" description="AMP-binding enzyme C-terminal" evidence="6">
    <location>
        <begin position="900"/>
        <end position="972"/>
    </location>
</feature>
<dbReference type="Gene3D" id="1.10.510.40">
    <property type="match status" value="1"/>
</dbReference>
<evidence type="ECO:0000259" key="4">
    <source>
        <dbReference type="Pfam" id="PF04183"/>
    </source>
</evidence>
<dbReference type="InterPro" id="IPR045851">
    <property type="entry name" value="AMP-bd_C_sf"/>
</dbReference>
<dbReference type="InterPro" id="IPR025110">
    <property type="entry name" value="AMP-bd_C"/>
</dbReference>
<keyword evidence="2" id="KW-0479">Metal-binding</keyword>
<comment type="caution">
    <text evidence="7">The sequence shown here is derived from an EMBL/GenBank/DDBJ whole genome shotgun (WGS) entry which is preliminary data.</text>
</comment>
<dbReference type="SUPFAM" id="SSF56801">
    <property type="entry name" value="Acetyl-CoA synthetase-like"/>
    <property type="match status" value="1"/>
</dbReference>
<dbReference type="Gene3D" id="3.40.50.12780">
    <property type="entry name" value="N-terminal domain of ligase-like"/>
    <property type="match status" value="1"/>
</dbReference>
<dbReference type="Pfam" id="PF00501">
    <property type="entry name" value="AMP-binding"/>
    <property type="match status" value="1"/>
</dbReference>
<accession>A0ABT1R1R9</accession>
<sequence>MPLPLENPAAPRDRVLRQLVAALIFERLVTVDDAGGRLSWQLAGRDYRCRGRIGPFGRPRIAPASVEMRGDDGAWMPAAMAVLLGALPGPERNRQKLLSELELTVSFASWNRANIAARDRRSLSFAGIEAALDEGHPYHPCYKARAGFSFEDNRAYGPEAAQPFQLLWLLVARKHLRHALPTAEDAFWRRELGEETFCDLQSRRAALGLSQEGFGLVPIHPWQWQHLKDDRLAEWLAKGDVHMLGPAGDRYLASQSIRSLHNLDAPRRASVKLSLGIVNTSSRRILTPHSVCTAPVISDWIGRVVEGDPLFAERYPLTILKEYAGLIADRHGPLAGEIAAIWRHSAEATLAPGEAIVPFNALAVIEADGQPFIAPWLARYGLSAWFERLVEVAVLPVWHLLVCHGIAVEAHAQNMLLVHRDGWPVRLILRDFHESMEYARHFLREPSLEPNFPAMDPEYATAEPDDFYWTEQLDMLRMLVTDTLFVHNLTDLTHLVETAFGTPEAALWDKIGRRLETYAAEHGLAARQARLGHAAASIRAESLVTRKLFAAAPEYHHDIPNPFAPARARKGDLMLQIDDRAYECRAFETLVDAMAEAAGLDREPIGRLAVCFPETADWLALFFAIRARGGSVLPIHPGTPYAAALKLAQNAGCDRLYYNSVTPERLADTVTSEGQLLQMSSGTTGAPKCIARSWAEIDAEVETYVRAFREPEDMTPVVACPTTHSYGLICGILVALKRSQAPVIVNTANPKYLLRRLRETERPLLYSSPAILHTLARLTPEGEKMHALMTSGTLLPDAWFTAIRSKTTHMFQQYGCSESGCIAINPDLAAAGDMGYVLPHLALETGAGIDAPGEIVVAGGRKRIETRDLGYRRADGMLVFISRLDDMINVSGLNVYPKDVEDAVMVMPDVTDAVAFRREDRFAGERVGLLFSASKDVEPNVVRTWCAERLAGHQLPTEILQVPAVPRQANGKISRRDVAARFAAGEFTPNKEAAE</sequence>
<comment type="pathway">
    <text evidence="1">Siderophore biosynthesis.</text>
</comment>
<feature type="domain" description="Aerobactin siderophore biosynthesis IucA/IucC-like C-terminal" evidence="5">
    <location>
        <begin position="383"/>
        <end position="529"/>
    </location>
</feature>
<name>A0ABT1R1R9_9HYPH</name>
<dbReference type="RefSeq" id="WP_256115218.1">
    <property type="nucleotide sequence ID" value="NZ_WHSB02000001.1"/>
</dbReference>
<evidence type="ECO:0000259" key="6">
    <source>
        <dbReference type="Pfam" id="PF13193"/>
    </source>
</evidence>
<dbReference type="InterPro" id="IPR022770">
    <property type="entry name" value="IucA/IucC-like_C"/>
</dbReference>
<dbReference type="InterPro" id="IPR000873">
    <property type="entry name" value="AMP-dep_synth/lig_dom"/>
</dbReference>
<feature type="domain" description="Aerobactin siderophore biosynthesis IucA/IucC N-terminal" evidence="4">
    <location>
        <begin position="125"/>
        <end position="363"/>
    </location>
</feature>
<dbReference type="NCBIfam" id="NF006167">
    <property type="entry name" value="PRK08308.1"/>
    <property type="match status" value="1"/>
</dbReference>
<organism evidence="7 8">
    <name type="scientific">Shinella lacus</name>
    <dbReference type="NCBI Taxonomy" id="2654216"/>
    <lineage>
        <taxon>Bacteria</taxon>
        <taxon>Pseudomonadati</taxon>
        <taxon>Pseudomonadota</taxon>
        <taxon>Alphaproteobacteria</taxon>
        <taxon>Hyphomicrobiales</taxon>
        <taxon>Rhizobiaceae</taxon>
        <taxon>Shinella</taxon>
    </lineage>
</organism>
<evidence type="ECO:0000259" key="3">
    <source>
        <dbReference type="Pfam" id="PF00501"/>
    </source>
</evidence>
<dbReference type="Gene3D" id="6.10.250.3370">
    <property type="match status" value="1"/>
</dbReference>
<protein>
    <submittedName>
        <fullName evidence="7">AMP-binding protein</fullName>
    </submittedName>
</protein>
<dbReference type="Pfam" id="PF04183">
    <property type="entry name" value="IucA_IucC"/>
    <property type="match status" value="1"/>
</dbReference>
<evidence type="ECO:0000259" key="5">
    <source>
        <dbReference type="Pfam" id="PF06276"/>
    </source>
</evidence>
<dbReference type="InterPro" id="IPR020845">
    <property type="entry name" value="AMP-binding_CS"/>
</dbReference>
<keyword evidence="8" id="KW-1185">Reference proteome</keyword>
<dbReference type="EMBL" id="WHSB02000001">
    <property type="protein sequence ID" value="MCQ4629115.1"/>
    <property type="molecule type" value="Genomic_DNA"/>
</dbReference>
<dbReference type="InterPro" id="IPR037455">
    <property type="entry name" value="LucA/IucC-like"/>
</dbReference>
<evidence type="ECO:0000256" key="1">
    <source>
        <dbReference type="ARBA" id="ARBA00004924"/>
    </source>
</evidence>
<evidence type="ECO:0000313" key="7">
    <source>
        <dbReference type="EMBL" id="MCQ4629115.1"/>
    </source>
</evidence>
<dbReference type="InterPro" id="IPR007310">
    <property type="entry name" value="Aerobactin_biosyn_IucA/IucC_N"/>
</dbReference>
<dbReference type="InterPro" id="IPR042099">
    <property type="entry name" value="ANL_N_sf"/>
</dbReference>